<dbReference type="Proteomes" id="UP001500575">
    <property type="component" value="Unassembled WGS sequence"/>
</dbReference>
<feature type="transmembrane region" description="Helical" evidence="2">
    <location>
        <begin position="356"/>
        <end position="373"/>
    </location>
</feature>
<keyword evidence="2" id="KW-1133">Transmembrane helix</keyword>
<keyword evidence="2" id="KW-0812">Transmembrane</keyword>
<evidence type="ECO:0000313" key="3">
    <source>
        <dbReference type="EMBL" id="GAA2116855.1"/>
    </source>
</evidence>
<evidence type="ECO:0000256" key="2">
    <source>
        <dbReference type="SAM" id="Phobius"/>
    </source>
</evidence>
<proteinExistence type="predicted"/>
<accession>A0ABP5JLK7</accession>
<keyword evidence="2" id="KW-0472">Membrane</keyword>
<name>A0ABP5JLK7_9ACTN</name>
<feature type="region of interest" description="Disordered" evidence="1">
    <location>
        <begin position="1"/>
        <end position="27"/>
    </location>
</feature>
<dbReference type="EMBL" id="BAAAQQ010000002">
    <property type="protein sequence ID" value="GAA2116855.1"/>
    <property type="molecule type" value="Genomic_DNA"/>
</dbReference>
<sequence>MPPATAGSRLEREATVTPGAAVPPPPREDLTRRALRVIPVLVFVGTCLAMVKYALQPLVNPDTFFHLRFGHEFLTGEWGLRDPGSVTTFATNEWLPTQWASQELMAWTEQNLGLDGVAVLAGVWFLAFAAAIYIAARRDASALAAAAITVLALAATQPALSARPQVLSYLLVVVFTVAWRDSQRDGRPRWWLVPLTWVWAVSHGMWPLAIVIGLVGATGALLERQHSVRARLTLFGVPAACAVAAAVTPLGPALYGAVLSVGQNSKFFSEWSSPDFGNSMSYLTATMVAATIFLRLRRPVALPWGEIGFLALAAGATLYSIRTLPVAVAIVTPLLAASLAPYLAPQPIQRWEKLTVAGALVGCVALLAVLVPGTNVRGGATPDWIDSEFTAMPAGTVVLNDWEWGGYLMWAYPQVDLVTHGYGDTFTTAELQRNSDIIAVQPGWDHMVEETGAEVALLRPESALAYALQEHLDWTMVERDEDNVALLRAPHE</sequence>
<organism evidence="3 4">
    <name type="scientific">Nocardioides bigeumensis</name>
    <dbReference type="NCBI Taxonomy" id="433657"/>
    <lineage>
        <taxon>Bacteria</taxon>
        <taxon>Bacillati</taxon>
        <taxon>Actinomycetota</taxon>
        <taxon>Actinomycetes</taxon>
        <taxon>Propionibacteriales</taxon>
        <taxon>Nocardioidaceae</taxon>
        <taxon>Nocardioides</taxon>
    </lineage>
</organism>
<feature type="transmembrane region" description="Helical" evidence="2">
    <location>
        <begin position="276"/>
        <end position="294"/>
    </location>
</feature>
<evidence type="ECO:0000256" key="1">
    <source>
        <dbReference type="SAM" id="MobiDB-lite"/>
    </source>
</evidence>
<feature type="transmembrane region" description="Helical" evidence="2">
    <location>
        <begin position="142"/>
        <end position="160"/>
    </location>
</feature>
<feature type="transmembrane region" description="Helical" evidence="2">
    <location>
        <begin position="234"/>
        <end position="256"/>
    </location>
</feature>
<reference evidence="4" key="1">
    <citation type="journal article" date="2019" name="Int. J. Syst. Evol. Microbiol.">
        <title>The Global Catalogue of Microorganisms (GCM) 10K type strain sequencing project: providing services to taxonomists for standard genome sequencing and annotation.</title>
        <authorList>
            <consortium name="The Broad Institute Genomics Platform"/>
            <consortium name="The Broad Institute Genome Sequencing Center for Infectious Disease"/>
            <person name="Wu L."/>
            <person name="Ma J."/>
        </authorList>
    </citation>
    <scope>NUCLEOTIDE SEQUENCE [LARGE SCALE GENOMIC DNA]</scope>
    <source>
        <strain evidence="4">JCM 16021</strain>
    </source>
</reference>
<gene>
    <name evidence="3" type="ORF">GCM10009843_07410</name>
</gene>
<evidence type="ECO:0000313" key="4">
    <source>
        <dbReference type="Proteomes" id="UP001500575"/>
    </source>
</evidence>
<keyword evidence="4" id="KW-1185">Reference proteome</keyword>
<evidence type="ECO:0008006" key="5">
    <source>
        <dbReference type="Google" id="ProtNLM"/>
    </source>
</evidence>
<feature type="transmembrane region" description="Helical" evidence="2">
    <location>
        <begin position="327"/>
        <end position="344"/>
    </location>
</feature>
<feature type="transmembrane region" description="Helical" evidence="2">
    <location>
        <begin position="37"/>
        <end position="55"/>
    </location>
</feature>
<feature type="transmembrane region" description="Helical" evidence="2">
    <location>
        <begin position="301"/>
        <end position="321"/>
    </location>
</feature>
<feature type="transmembrane region" description="Helical" evidence="2">
    <location>
        <begin position="117"/>
        <end position="135"/>
    </location>
</feature>
<comment type="caution">
    <text evidence="3">The sequence shown here is derived from an EMBL/GenBank/DDBJ whole genome shotgun (WGS) entry which is preliminary data.</text>
</comment>
<protein>
    <recommendedName>
        <fullName evidence="5">Glycosyltransferase RgtA/B/C/D-like domain-containing protein</fullName>
    </recommendedName>
</protein>
<feature type="transmembrane region" description="Helical" evidence="2">
    <location>
        <begin position="197"/>
        <end position="222"/>
    </location>
</feature>